<dbReference type="AlphaFoldDB" id="A0A1J5Q2R2"/>
<reference evidence="1" key="1">
    <citation type="submission" date="2016-10" db="EMBL/GenBank/DDBJ databases">
        <title>Sequence of Gallionella enrichment culture.</title>
        <authorList>
            <person name="Poehlein A."/>
            <person name="Muehling M."/>
            <person name="Daniel R."/>
        </authorList>
    </citation>
    <scope>NUCLEOTIDE SEQUENCE</scope>
</reference>
<evidence type="ECO:0000313" key="1">
    <source>
        <dbReference type="EMBL" id="OIQ77990.1"/>
    </source>
</evidence>
<protein>
    <submittedName>
        <fullName evidence="1">Uncharacterized protein</fullName>
    </submittedName>
</protein>
<comment type="caution">
    <text evidence="1">The sequence shown here is derived from an EMBL/GenBank/DDBJ whole genome shotgun (WGS) entry which is preliminary data.</text>
</comment>
<organism evidence="1">
    <name type="scientific">mine drainage metagenome</name>
    <dbReference type="NCBI Taxonomy" id="410659"/>
    <lineage>
        <taxon>unclassified sequences</taxon>
        <taxon>metagenomes</taxon>
        <taxon>ecological metagenomes</taxon>
    </lineage>
</organism>
<proteinExistence type="predicted"/>
<accession>A0A1J5Q2R2</accession>
<dbReference type="EMBL" id="MLJW01001493">
    <property type="protein sequence ID" value="OIQ77990.1"/>
    <property type="molecule type" value="Genomic_DNA"/>
</dbReference>
<name>A0A1J5Q2R2_9ZZZZ</name>
<sequence length="210" mass="24081">MQTTLFIRLNTNPEQLLRLKELQQNYVALCNAISPIALANRCWNRVILHHMVYHKMREQFPNTGSQMICNAIYSVCRVFRIILQHPQSPWSVEASPGTRLPAIVFLEQTPVFFDRHTLNLKGSQLSMYTLNGRIRFALELSAEDQRRFHEEKLKEILLVNDAIGFGLNFQFLNGEDVIADPLLADQWPENILVIPDRTTGDIPQAVANAL</sequence>
<gene>
    <name evidence="1" type="ORF">GALL_403110</name>
</gene>